<keyword evidence="2" id="KW-1185">Reference proteome</keyword>
<accession>A0A927ITB3</accession>
<protein>
    <submittedName>
        <fullName evidence="1">Uncharacterized protein</fullName>
    </submittedName>
</protein>
<sequence>MPRPRALTQDQALAAVQSGHATPLAELANQIETSNNGRVIDAELLSVRGMLVYALKVLSASGKLGTQYYYARSGSYIGSE</sequence>
<dbReference type="EMBL" id="JACYFU010000002">
    <property type="protein sequence ID" value="MBD8065702.1"/>
    <property type="molecule type" value="Genomic_DNA"/>
</dbReference>
<comment type="caution">
    <text evidence="1">The sequence shown here is derived from an EMBL/GenBank/DDBJ whole genome shotgun (WGS) entry which is preliminary data.</text>
</comment>
<dbReference type="RefSeq" id="WP_191774815.1">
    <property type="nucleotide sequence ID" value="NZ_JACYFU010000002.1"/>
</dbReference>
<gene>
    <name evidence="1" type="ORF">IC608_09465</name>
</gene>
<evidence type="ECO:0000313" key="1">
    <source>
        <dbReference type="EMBL" id="MBD8065702.1"/>
    </source>
</evidence>
<evidence type="ECO:0000313" key="2">
    <source>
        <dbReference type="Proteomes" id="UP000654108"/>
    </source>
</evidence>
<proteinExistence type="predicted"/>
<dbReference type="Proteomes" id="UP000654108">
    <property type="component" value="Unassembled WGS sequence"/>
</dbReference>
<reference evidence="1" key="1">
    <citation type="submission" date="2020-09" db="EMBL/GenBank/DDBJ databases">
        <title>Genome seq and assembly of Devosia sp.</title>
        <authorList>
            <person name="Chhetri G."/>
        </authorList>
    </citation>
    <scope>NUCLEOTIDE SEQUENCE</scope>
    <source>
        <strain evidence="1">PTR5</strain>
    </source>
</reference>
<organism evidence="1 2">
    <name type="scientific">Devosia oryzisoli</name>
    <dbReference type="NCBI Taxonomy" id="2774138"/>
    <lineage>
        <taxon>Bacteria</taxon>
        <taxon>Pseudomonadati</taxon>
        <taxon>Pseudomonadota</taxon>
        <taxon>Alphaproteobacteria</taxon>
        <taxon>Hyphomicrobiales</taxon>
        <taxon>Devosiaceae</taxon>
        <taxon>Devosia</taxon>
    </lineage>
</organism>
<name>A0A927ITB3_9HYPH</name>
<dbReference type="AlphaFoldDB" id="A0A927ITB3"/>